<dbReference type="FunFam" id="3.20.20.450:FF:000001">
    <property type="entry name" value="Cyclic di-GMP phosphodiesterase yahA"/>
    <property type="match status" value="1"/>
</dbReference>
<dbReference type="SUPFAM" id="SSF55073">
    <property type="entry name" value="Nucleotide cyclase"/>
    <property type="match status" value="1"/>
</dbReference>
<sequence>MAETYSCEFTTKMQLENFIVKHRIENSPDVLVQVFFGNDDSEKITQLQRIMQELLPKVHVIGCTTAGEIVNGKITKGKIILSFTVFRKTTLRTICLSNVKDTKMIEQSLIDFLSYPDLKALIMFSTTASLTMPEVIKQFVKQHKIGITGASASVGEFNNSAFVFSNADRIDDGFVIAGLFNPDLEVYRYENINYSKIGQPFKLSSVENKHIIQINHENPLEALANRLSPMVIDNLLASSDKLPLLLTRDGKDSIIYITKIHNDGTLELSTNVTLKDTISLAYINIENLLEKSVDTLNTLSEKQVDTIFTYSSQAKLMFLPSFSEEEMENLHCIAPTNGCITRNEDSWLDIDHSAFHLKALAMNENFARNVKKEKMSFSYTVSNEMKVLIYLINLIELTIKDKKNFEQKMTQIAYFDKETGLPNRAKIMEMVTKTIQKAKKNKQKLAVIFFDMDRFKLINDNLGHLIGDRILTQIAYRVQSLLPEDAVFGRFGGDKFTIILTENLAYDTIIELCNKMKNTISEPLTYEGQEFFLSASFGVSFYPEDGGDAQLILKNADTAMNRAKRQGGSKITFFSNEMNDQIKYRFELENYLRRAIEKNELFLMYQPLVSLQSGKLIGSEALVRWMHPKLGLIPPLEFIPIAEETGLINDIGKWVLIEACKQQKKWVEEGLGELFISVNVSAYQFQHSDFIANVKNALAISGVKPTYLHLELTESGMLKNINHSIEIMKSIQELGVKVSIDDFGTGYSSLSYLKNLPINTLKIDRSFIHNLHLESVDRSIVKAIITMGNGLSVKVVAEGVETLEQIEELKNLNCDYAQGYYIEKPVDQVAFAEVLKNHNKLFN</sequence>
<dbReference type="InterPro" id="IPR052155">
    <property type="entry name" value="Biofilm_reg_signaling"/>
</dbReference>
<dbReference type="Gene3D" id="3.20.20.450">
    <property type="entry name" value="EAL domain"/>
    <property type="match status" value="1"/>
</dbReference>
<dbReference type="InterPro" id="IPR000160">
    <property type="entry name" value="GGDEF_dom"/>
</dbReference>
<dbReference type="InterPro" id="IPR029787">
    <property type="entry name" value="Nucleotide_cyclase"/>
</dbReference>
<reference evidence="3" key="1">
    <citation type="submission" date="2022-10" db="EMBL/GenBank/DDBJ databases">
        <title>Description of Fervidibacillus gen. nov. in the family Fervidibacillaceae fam. nov. with two species, Fervidibacillus albus sp. nov., and Fervidibacillus halotolerans sp. nov., isolated from tidal flat sediments.</title>
        <authorList>
            <person name="Kwon K.K."/>
            <person name="Yang S.-H."/>
        </authorList>
    </citation>
    <scope>NUCLEOTIDE SEQUENCE</scope>
    <source>
        <strain evidence="3">JCM 19140</strain>
    </source>
</reference>
<dbReference type="CDD" id="cd01949">
    <property type="entry name" value="GGDEF"/>
    <property type="match status" value="1"/>
</dbReference>
<dbReference type="InterPro" id="IPR043128">
    <property type="entry name" value="Rev_trsase/Diguanyl_cyclase"/>
</dbReference>
<protein>
    <submittedName>
        <fullName evidence="3">EAL domain-containing protein</fullName>
    </submittedName>
</protein>
<dbReference type="Pfam" id="PF00990">
    <property type="entry name" value="GGDEF"/>
    <property type="match status" value="1"/>
</dbReference>
<dbReference type="EMBL" id="JAOUSF010000001">
    <property type="protein sequence ID" value="MCU9612468.1"/>
    <property type="molecule type" value="Genomic_DNA"/>
</dbReference>
<dbReference type="NCBIfam" id="TIGR00254">
    <property type="entry name" value="GGDEF"/>
    <property type="match status" value="1"/>
</dbReference>
<evidence type="ECO:0000259" key="1">
    <source>
        <dbReference type="PROSITE" id="PS50883"/>
    </source>
</evidence>
<dbReference type="Gene3D" id="3.30.70.270">
    <property type="match status" value="1"/>
</dbReference>
<organism evidence="3 4">
    <name type="scientific">Perspicuibacillus lycopersici</name>
    <dbReference type="NCBI Taxonomy" id="1325689"/>
    <lineage>
        <taxon>Bacteria</taxon>
        <taxon>Bacillati</taxon>
        <taxon>Bacillota</taxon>
        <taxon>Bacilli</taxon>
        <taxon>Bacillales</taxon>
        <taxon>Bacillaceae</taxon>
        <taxon>Perspicuibacillus</taxon>
    </lineage>
</organism>
<accession>A0AAE3IRT9</accession>
<dbReference type="SMART" id="SM00052">
    <property type="entry name" value="EAL"/>
    <property type="match status" value="1"/>
</dbReference>
<gene>
    <name evidence="3" type="ORF">OEV98_02680</name>
</gene>
<evidence type="ECO:0000259" key="2">
    <source>
        <dbReference type="PROSITE" id="PS50887"/>
    </source>
</evidence>
<dbReference type="InterPro" id="IPR001633">
    <property type="entry name" value="EAL_dom"/>
</dbReference>
<dbReference type="PROSITE" id="PS50887">
    <property type="entry name" value="GGDEF"/>
    <property type="match status" value="1"/>
</dbReference>
<dbReference type="PANTHER" id="PTHR44757">
    <property type="entry name" value="DIGUANYLATE CYCLASE DGCP"/>
    <property type="match status" value="1"/>
</dbReference>
<dbReference type="Proteomes" id="UP001209318">
    <property type="component" value="Unassembled WGS sequence"/>
</dbReference>
<dbReference type="PROSITE" id="PS50883">
    <property type="entry name" value="EAL"/>
    <property type="match status" value="1"/>
</dbReference>
<dbReference type="SMART" id="SM00897">
    <property type="entry name" value="FIST"/>
    <property type="match status" value="1"/>
</dbReference>
<dbReference type="AlphaFoldDB" id="A0AAE3IRT9"/>
<dbReference type="InterPro" id="IPR013702">
    <property type="entry name" value="FIST_domain_N"/>
</dbReference>
<name>A0AAE3IRT9_9BACI</name>
<comment type="caution">
    <text evidence="3">The sequence shown here is derived from an EMBL/GenBank/DDBJ whole genome shotgun (WGS) entry which is preliminary data.</text>
</comment>
<dbReference type="InterPro" id="IPR035919">
    <property type="entry name" value="EAL_sf"/>
</dbReference>
<dbReference type="Pfam" id="PF00563">
    <property type="entry name" value="EAL"/>
    <property type="match status" value="1"/>
</dbReference>
<feature type="domain" description="GGDEF" evidence="2">
    <location>
        <begin position="443"/>
        <end position="576"/>
    </location>
</feature>
<proteinExistence type="predicted"/>
<dbReference type="PANTHER" id="PTHR44757:SF2">
    <property type="entry name" value="BIOFILM ARCHITECTURE MAINTENANCE PROTEIN MBAA"/>
    <property type="match status" value="1"/>
</dbReference>
<dbReference type="SMART" id="SM00267">
    <property type="entry name" value="GGDEF"/>
    <property type="match status" value="1"/>
</dbReference>
<evidence type="ECO:0000313" key="4">
    <source>
        <dbReference type="Proteomes" id="UP001209318"/>
    </source>
</evidence>
<dbReference type="RefSeq" id="WP_263071637.1">
    <property type="nucleotide sequence ID" value="NZ_JAOUSF010000001.1"/>
</dbReference>
<keyword evidence="4" id="KW-1185">Reference proteome</keyword>
<dbReference type="SUPFAM" id="SSF141868">
    <property type="entry name" value="EAL domain-like"/>
    <property type="match status" value="1"/>
</dbReference>
<dbReference type="Pfam" id="PF08495">
    <property type="entry name" value="FIST"/>
    <property type="match status" value="1"/>
</dbReference>
<evidence type="ECO:0000313" key="3">
    <source>
        <dbReference type="EMBL" id="MCU9612468.1"/>
    </source>
</evidence>
<dbReference type="CDD" id="cd01948">
    <property type="entry name" value="EAL"/>
    <property type="match status" value="1"/>
</dbReference>
<feature type="domain" description="EAL" evidence="1">
    <location>
        <begin position="585"/>
        <end position="839"/>
    </location>
</feature>